<evidence type="ECO:0000256" key="3">
    <source>
        <dbReference type="ARBA" id="ARBA00022729"/>
    </source>
</evidence>
<gene>
    <name evidence="8" type="primary">Gas1</name>
    <name evidence="9" type="ORF">AOXY_G34540</name>
    <name evidence="8" type="ORF">AOXY_G36793</name>
</gene>
<dbReference type="InterPro" id="IPR016017">
    <property type="entry name" value="GDNF/GAS1"/>
</dbReference>
<reference evidence="8" key="1">
    <citation type="submission" date="2022-02" db="EMBL/GenBank/DDBJ databases">
        <title>Atlantic sturgeon de novo genome assembly.</title>
        <authorList>
            <person name="Stock M."/>
            <person name="Klopp C."/>
            <person name="Guiguen Y."/>
            <person name="Cabau C."/>
            <person name="Parinello H."/>
            <person name="Santidrian Yebra-Pimentel E."/>
            <person name="Kuhl H."/>
            <person name="Dirks R.P."/>
            <person name="Guessner J."/>
            <person name="Wuertz S."/>
            <person name="Du K."/>
            <person name="Schartl M."/>
        </authorList>
    </citation>
    <scope>NUCLEOTIDE SEQUENCE</scope>
    <source>
        <strain evidence="8">STURGEONOMICS-FGT-2020</strain>
        <tissue evidence="8">Whole blood</tissue>
    </source>
</reference>
<feature type="domain" description="GDNF/GAS1" evidence="7">
    <location>
        <begin position="127"/>
        <end position="204"/>
    </location>
</feature>
<evidence type="ECO:0000259" key="7">
    <source>
        <dbReference type="SMART" id="SM00907"/>
    </source>
</evidence>
<dbReference type="AlphaFoldDB" id="A0AAD8CEH3"/>
<dbReference type="GO" id="GO:0005886">
    <property type="term" value="C:plasma membrane"/>
    <property type="evidence" value="ECO:0007669"/>
    <property type="project" value="UniProtKB-SubCell"/>
</dbReference>
<evidence type="ECO:0000256" key="5">
    <source>
        <dbReference type="ARBA" id="ARBA00023180"/>
    </source>
</evidence>
<keyword evidence="5" id="KW-0325">Glycoprotein</keyword>
<dbReference type="PANTHER" id="PTHR16840">
    <property type="entry name" value="GROWTH ARREST-SPECIFIC PROTEIN 1"/>
    <property type="match status" value="1"/>
</dbReference>
<feature type="transmembrane region" description="Helical" evidence="6">
    <location>
        <begin position="15"/>
        <end position="34"/>
    </location>
</feature>
<comment type="caution">
    <text evidence="8">The sequence shown here is derived from an EMBL/GenBank/DDBJ whole genome shotgun (WGS) entry which is preliminary data.</text>
</comment>
<dbReference type="EMBL" id="JAGXEW010000239">
    <property type="protein sequence ID" value="KAK1143074.1"/>
    <property type="molecule type" value="Genomic_DNA"/>
</dbReference>
<dbReference type="EMBL" id="JAGXEW010000069">
    <property type="protein sequence ID" value="KAK1150087.1"/>
    <property type="molecule type" value="Genomic_DNA"/>
</dbReference>
<comment type="subcellular location">
    <subcellularLocation>
        <location evidence="1">Cell membrane</location>
    </subcellularLocation>
</comment>
<dbReference type="GO" id="GO:0051726">
    <property type="term" value="P:regulation of cell cycle"/>
    <property type="evidence" value="ECO:0007669"/>
    <property type="project" value="InterPro"/>
</dbReference>
<organism evidence="8 10">
    <name type="scientific">Acipenser oxyrinchus oxyrinchus</name>
    <dbReference type="NCBI Taxonomy" id="40147"/>
    <lineage>
        <taxon>Eukaryota</taxon>
        <taxon>Metazoa</taxon>
        <taxon>Chordata</taxon>
        <taxon>Craniata</taxon>
        <taxon>Vertebrata</taxon>
        <taxon>Euteleostomi</taxon>
        <taxon>Actinopterygii</taxon>
        <taxon>Chondrostei</taxon>
        <taxon>Acipenseriformes</taxon>
        <taxon>Acipenseridae</taxon>
        <taxon>Acipenser</taxon>
    </lineage>
</organism>
<keyword evidence="4 6" id="KW-0472">Membrane</keyword>
<evidence type="ECO:0000256" key="6">
    <source>
        <dbReference type="SAM" id="Phobius"/>
    </source>
</evidence>
<evidence type="ECO:0000256" key="1">
    <source>
        <dbReference type="ARBA" id="ARBA00004236"/>
    </source>
</evidence>
<dbReference type="InterPro" id="IPR039596">
    <property type="entry name" value="GAS1"/>
</dbReference>
<dbReference type="Proteomes" id="UP001230051">
    <property type="component" value="Unassembled WGS sequence"/>
</dbReference>
<accession>A0AAD8CEH3</accession>
<keyword evidence="10" id="KW-1185">Reference proteome</keyword>
<evidence type="ECO:0000256" key="4">
    <source>
        <dbReference type="ARBA" id="ARBA00023136"/>
    </source>
</evidence>
<evidence type="ECO:0000256" key="2">
    <source>
        <dbReference type="ARBA" id="ARBA00022475"/>
    </source>
</evidence>
<keyword evidence="6" id="KW-1133">Transmembrane helix</keyword>
<name>A0AAD8CEH3_ACIOX</name>
<keyword evidence="6" id="KW-0812">Transmembrane</keyword>
<evidence type="ECO:0000313" key="8">
    <source>
        <dbReference type="EMBL" id="KAK1143074.1"/>
    </source>
</evidence>
<dbReference type="SMART" id="SM00907">
    <property type="entry name" value="GDNF"/>
    <property type="match status" value="2"/>
</dbReference>
<keyword evidence="2" id="KW-1003">Cell membrane</keyword>
<sequence length="263" mass="29512">MANCACLIQCFSRMVWLFVGLIMVFGSISLTLPAHGRRMICWQAIMKCQSEGECNYAYGQYVEACASIISRDRHRCPSHCISALIQLNHTKNGPALEDCDCAQDERCRTTKRAIEPCLPRTSGVLGCTEARRQCDRDPRCSTAMRNYLIHCGKLFNGIRCTDECRAVIDDMRYVPKAALLNDCVCDGMERPICEAIKDNMARLCFGSDFNTGSGGSDDDDDYEDYNEDPVIVDYASKENGGSLLRPQNFLTLMASIWLLFPFL</sequence>
<proteinExistence type="predicted"/>
<keyword evidence="3" id="KW-0732">Signal</keyword>
<evidence type="ECO:0000313" key="10">
    <source>
        <dbReference type="Proteomes" id="UP001230051"/>
    </source>
</evidence>
<feature type="domain" description="GDNF/GAS1" evidence="7">
    <location>
        <begin position="41"/>
        <end position="117"/>
    </location>
</feature>
<dbReference type="Pfam" id="PF02351">
    <property type="entry name" value="GDNF"/>
    <property type="match status" value="1"/>
</dbReference>
<dbReference type="PANTHER" id="PTHR16840:SF7">
    <property type="entry name" value="GROWTH ARREST-SPECIFIC 1B"/>
    <property type="match status" value="1"/>
</dbReference>
<evidence type="ECO:0000313" key="9">
    <source>
        <dbReference type="EMBL" id="KAK1150087.1"/>
    </source>
</evidence>
<protein>
    <submittedName>
        <fullName evidence="8">Growth arrest-specific protein 1-like</fullName>
    </submittedName>
</protein>